<evidence type="ECO:0000259" key="2">
    <source>
        <dbReference type="PROSITE" id="PS50213"/>
    </source>
</evidence>
<dbReference type="SMART" id="SM00554">
    <property type="entry name" value="FAS1"/>
    <property type="match status" value="7"/>
</dbReference>
<dbReference type="GO" id="GO:0050839">
    <property type="term" value="F:cell adhesion molecule binding"/>
    <property type="evidence" value="ECO:0007669"/>
    <property type="project" value="TreeGrafter"/>
</dbReference>
<evidence type="ECO:0000313" key="3">
    <source>
        <dbReference type="EMBL" id="ESO83057.1"/>
    </source>
</evidence>
<feature type="domain" description="FAS1" evidence="2">
    <location>
        <begin position="1"/>
        <end position="128"/>
    </location>
</feature>
<accession>V3ZFZ6</accession>
<dbReference type="RefSeq" id="XP_009066239.1">
    <property type="nucleotide sequence ID" value="XM_009067991.1"/>
</dbReference>
<dbReference type="CTD" id="20241197"/>
<feature type="domain" description="FAS1" evidence="2">
    <location>
        <begin position="854"/>
        <end position="994"/>
    </location>
</feature>
<reference evidence="3 4" key="1">
    <citation type="journal article" date="2013" name="Nature">
        <title>Insights into bilaterian evolution from three spiralian genomes.</title>
        <authorList>
            <person name="Simakov O."/>
            <person name="Marletaz F."/>
            <person name="Cho S.J."/>
            <person name="Edsinger-Gonzales E."/>
            <person name="Havlak P."/>
            <person name="Hellsten U."/>
            <person name="Kuo D.H."/>
            <person name="Larsson T."/>
            <person name="Lv J."/>
            <person name="Arendt D."/>
            <person name="Savage R."/>
            <person name="Osoegawa K."/>
            <person name="de Jong P."/>
            <person name="Grimwood J."/>
            <person name="Chapman J.A."/>
            <person name="Shapiro H."/>
            <person name="Aerts A."/>
            <person name="Otillar R.P."/>
            <person name="Terry A.Y."/>
            <person name="Boore J.L."/>
            <person name="Grigoriev I.V."/>
            <person name="Lindberg D.R."/>
            <person name="Seaver E.C."/>
            <person name="Weisblat D.A."/>
            <person name="Putnam N.H."/>
            <person name="Rokhsar D.S."/>
        </authorList>
    </citation>
    <scope>NUCLEOTIDE SEQUENCE [LARGE SCALE GENOMIC DNA]</scope>
</reference>
<dbReference type="OMA" id="RMLLCQM"/>
<feature type="domain" description="FAS1" evidence="2">
    <location>
        <begin position="426"/>
        <end position="562"/>
    </location>
</feature>
<organism evidence="3 4">
    <name type="scientific">Lottia gigantea</name>
    <name type="common">Giant owl limpet</name>
    <dbReference type="NCBI Taxonomy" id="225164"/>
    <lineage>
        <taxon>Eukaryota</taxon>
        <taxon>Metazoa</taxon>
        <taxon>Spiralia</taxon>
        <taxon>Lophotrochozoa</taxon>
        <taxon>Mollusca</taxon>
        <taxon>Gastropoda</taxon>
        <taxon>Patellogastropoda</taxon>
        <taxon>Lottioidea</taxon>
        <taxon>Lottiidae</taxon>
        <taxon>Lottia</taxon>
    </lineage>
</organism>
<dbReference type="InterPro" id="IPR000782">
    <property type="entry name" value="FAS1_domain"/>
</dbReference>
<evidence type="ECO:0000313" key="4">
    <source>
        <dbReference type="Proteomes" id="UP000030746"/>
    </source>
</evidence>
<dbReference type="GO" id="GO:0005615">
    <property type="term" value="C:extracellular space"/>
    <property type="evidence" value="ECO:0007669"/>
    <property type="project" value="TreeGrafter"/>
</dbReference>
<feature type="domain" description="FAS1" evidence="2">
    <location>
        <begin position="135"/>
        <end position="275"/>
    </location>
</feature>
<feature type="domain" description="FAS1" evidence="2">
    <location>
        <begin position="706"/>
        <end position="850"/>
    </location>
</feature>
<dbReference type="EMBL" id="KB203796">
    <property type="protein sequence ID" value="ESO83057.1"/>
    <property type="molecule type" value="Genomic_DNA"/>
</dbReference>
<keyword evidence="4" id="KW-1185">Reference proteome</keyword>
<dbReference type="InterPro" id="IPR036378">
    <property type="entry name" value="FAS1_dom_sf"/>
</dbReference>
<dbReference type="PROSITE" id="PS50213">
    <property type="entry name" value="FAS1"/>
    <property type="match status" value="7"/>
</dbReference>
<gene>
    <name evidence="3" type="ORF">LOTGIDRAFT_169693</name>
</gene>
<dbReference type="HOGENOM" id="CLU_290233_0_0_1"/>
<dbReference type="KEGG" id="lgi:LOTGIDRAFT_169693"/>
<dbReference type="PANTHER" id="PTHR10900:SF124">
    <property type="entry name" value="FI05614P"/>
    <property type="match status" value="1"/>
</dbReference>
<proteinExistence type="predicted"/>
<dbReference type="SUPFAM" id="SSF82153">
    <property type="entry name" value="FAS1 domain"/>
    <property type="match status" value="7"/>
</dbReference>
<dbReference type="GeneID" id="20241197"/>
<feature type="domain" description="FAS1" evidence="2">
    <location>
        <begin position="279"/>
        <end position="422"/>
    </location>
</feature>
<dbReference type="AlphaFoldDB" id="V3ZFZ6"/>
<dbReference type="Pfam" id="PF02469">
    <property type="entry name" value="Fasciclin"/>
    <property type="match status" value="7"/>
</dbReference>
<feature type="domain" description="FAS1" evidence="2">
    <location>
        <begin position="566"/>
        <end position="702"/>
    </location>
</feature>
<feature type="compositionally biased region" description="Polar residues" evidence="1">
    <location>
        <begin position="1010"/>
        <end position="1023"/>
    </location>
</feature>
<dbReference type="InterPro" id="IPR050904">
    <property type="entry name" value="Adhesion/Biosynth-related"/>
</dbReference>
<feature type="region of interest" description="Disordered" evidence="1">
    <location>
        <begin position="1004"/>
        <end position="1023"/>
    </location>
</feature>
<sequence length="1055" mass="120731">MSLSNEIARYITNNTVLANIYNKENITVFLPSNDAYLNMNESQFDYPRADVQTWTRILQYGALDGAFYLDDMTENTHHPTHLGSNRYIYFNYYPITSTSGYHTVNGARIVRGNIRGDNGIVHIVDRVIAPYCSYKTLPDYLESPDIRFYSFSSIIKARIVVPELARKTNRSDFFFTSFSPNDSYLYPMPVYGQDRLFQNWTLLQQVYKAHLIPNGVQFIPTRGPIPDFTTIQGDKLTFTRYNGQVYVSNNKVRARIVQANIAVTNGVLHVIDNLLHFVYQTIMQRLEFIPEAKSMLGYMNQLPQDLKDRLNSNKNETFTVFVPTLLAFAKIPETQQQELRRTDEEGLKTLNYLIQGHIIPGREITSKDLESDQTLTTIDDKIVSIIHVNGETYIESGTVRAKIEVMDLGCTNGVIHLISNVLFMKNFTLWEAMENIPLISKMFSFAMRYPDIEESMISDNTGPRTVFIASNDVLNQANLTYLMSFPYIVHEAMKGQIVQGIHMSSDIARSIQVGTMAGKTLTLYKEEESGEFYVEGSHVRAKVIVKDIWCSNGVMHIVDDILHLPIRSVLQELSRRPELTFTYGMIDAVQAVEEKLSNLSENFTLFIPHNSAFTKLQWSTIDDVLKDISVAKKMLECHIVSGVAKYIDEIRDGEMLQADENDIYLIRNKGHVFVINNNLWARILTPDIPASNGRIHIIDTIFSLPYMSVAEALENMEELQPFQDLMSLVPEFNDLITSKDSRKMTLFIPSGKFIESLGYDPIDRIQKSPKILRRLYAGHVLPQMRFDDAFLRKYPETDYVSRSALNVTFTISRSGPESVIDAGYEKHEIDLVRRGFAFTNGVIYIIDSFLNYSPLNLLERLRNEVTVRESIILLDLLVTPNVTDLLQRDDVMFTFLAPSDISSNLGEFSDFAKSSDWDREEKLTVFWRHVINDSEVTYSDLKQGYIRPEILPYDVTLQRDNGDVRFSWENLQGRVIKSNLLASNGIIHVIDKFLYKDMTPTTTTRRTYPMDSSQPRSTQTTANAQPVQAAVSLRHENIVLLLTLVLTWTLLRIIT</sequence>
<dbReference type="GO" id="GO:0031012">
    <property type="term" value="C:extracellular matrix"/>
    <property type="evidence" value="ECO:0007669"/>
    <property type="project" value="TreeGrafter"/>
</dbReference>
<dbReference type="Gene3D" id="2.30.180.10">
    <property type="entry name" value="FAS1 domain"/>
    <property type="match status" value="7"/>
</dbReference>
<dbReference type="GO" id="GO:0030198">
    <property type="term" value="P:extracellular matrix organization"/>
    <property type="evidence" value="ECO:0007669"/>
    <property type="project" value="TreeGrafter"/>
</dbReference>
<evidence type="ECO:0000256" key="1">
    <source>
        <dbReference type="SAM" id="MobiDB-lite"/>
    </source>
</evidence>
<protein>
    <recommendedName>
        <fullName evidence="2">FAS1 domain-containing protein</fullName>
    </recommendedName>
</protein>
<dbReference type="OrthoDB" id="7700931at2759"/>
<dbReference type="GO" id="GO:0007155">
    <property type="term" value="P:cell adhesion"/>
    <property type="evidence" value="ECO:0007669"/>
    <property type="project" value="TreeGrafter"/>
</dbReference>
<dbReference type="Proteomes" id="UP000030746">
    <property type="component" value="Unassembled WGS sequence"/>
</dbReference>
<name>V3ZFZ6_LOTGI</name>
<dbReference type="PANTHER" id="PTHR10900">
    <property type="entry name" value="PERIOSTIN-RELATED"/>
    <property type="match status" value="1"/>
</dbReference>